<dbReference type="AlphaFoldDB" id="A0A2P6TEH5"/>
<feature type="chain" id="PRO_5015170383" evidence="1">
    <location>
        <begin position="22"/>
        <end position="130"/>
    </location>
</feature>
<dbReference type="EMBL" id="LHPG02000020">
    <property type="protein sequence ID" value="PRW21044.1"/>
    <property type="molecule type" value="Genomic_DNA"/>
</dbReference>
<keyword evidence="3" id="KW-1185">Reference proteome</keyword>
<organism evidence="2 3">
    <name type="scientific">Chlorella sorokiniana</name>
    <name type="common">Freshwater green alga</name>
    <dbReference type="NCBI Taxonomy" id="3076"/>
    <lineage>
        <taxon>Eukaryota</taxon>
        <taxon>Viridiplantae</taxon>
        <taxon>Chlorophyta</taxon>
        <taxon>core chlorophytes</taxon>
        <taxon>Trebouxiophyceae</taxon>
        <taxon>Chlorellales</taxon>
        <taxon>Chlorellaceae</taxon>
        <taxon>Chlorella clade</taxon>
        <taxon>Chlorella</taxon>
    </lineage>
</organism>
<accession>A0A2P6TEH5</accession>
<comment type="caution">
    <text evidence="2">The sequence shown here is derived from an EMBL/GenBank/DDBJ whole genome shotgun (WGS) entry which is preliminary data.</text>
</comment>
<sequence length="130" mass="13015">MLASVLLAATALLALATSAAAQAKCPLSAQAAAAIDWKPVAKACQGNQEQLCGPCICTIGETLAPVATAAGFTAEQVQSTSEADARALITACAGVLIRPLTAAGVRINSLLALQQCSKLPACLASYGFKV</sequence>
<gene>
    <name evidence="2" type="ORF">C2E21_8468</name>
</gene>
<evidence type="ECO:0000313" key="2">
    <source>
        <dbReference type="EMBL" id="PRW21044.1"/>
    </source>
</evidence>
<dbReference type="Proteomes" id="UP000239899">
    <property type="component" value="Unassembled WGS sequence"/>
</dbReference>
<evidence type="ECO:0000256" key="1">
    <source>
        <dbReference type="SAM" id="SignalP"/>
    </source>
</evidence>
<evidence type="ECO:0000313" key="3">
    <source>
        <dbReference type="Proteomes" id="UP000239899"/>
    </source>
</evidence>
<feature type="signal peptide" evidence="1">
    <location>
        <begin position="1"/>
        <end position="21"/>
    </location>
</feature>
<dbReference type="OrthoDB" id="10327817at2759"/>
<proteinExistence type="predicted"/>
<name>A0A2P6TEH5_CHLSO</name>
<keyword evidence="1" id="KW-0732">Signal</keyword>
<reference evidence="2 3" key="1">
    <citation type="journal article" date="2018" name="Plant J.">
        <title>Genome sequences of Chlorella sorokiniana UTEX 1602 and Micractinium conductrix SAG 241.80: implications to maltose excretion by a green alga.</title>
        <authorList>
            <person name="Arriola M.B."/>
            <person name="Velmurugan N."/>
            <person name="Zhang Y."/>
            <person name="Plunkett M.H."/>
            <person name="Hondzo H."/>
            <person name="Barney B.M."/>
        </authorList>
    </citation>
    <scope>NUCLEOTIDE SEQUENCE [LARGE SCALE GENOMIC DNA]</scope>
    <source>
        <strain evidence="3">UTEX 1602</strain>
    </source>
</reference>
<protein>
    <submittedName>
        <fullName evidence="2">Family transcriptional regulator</fullName>
    </submittedName>
</protein>